<dbReference type="PATRIC" id="fig|1068978.7.peg.425"/>
<reference evidence="12 13" key="1">
    <citation type="submission" date="2014-07" db="EMBL/GenBank/DDBJ databases">
        <title>Whole Genome Sequence of the Amycolatopsis methanolica 239.</title>
        <authorList>
            <person name="Tang B."/>
        </authorList>
    </citation>
    <scope>NUCLEOTIDE SEQUENCE [LARGE SCALE GENOMIC DNA]</scope>
    <source>
        <strain evidence="12 13">239</strain>
    </source>
</reference>
<dbReference type="GO" id="GO:0032259">
    <property type="term" value="P:methylation"/>
    <property type="evidence" value="ECO:0007669"/>
    <property type="project" value="UniProtKB-KW"/>
</dbReference>
<dbReference type="InterPro" id="IPR000682">
    <property type="entry name" value="PCMT"/>
</dbReference>
<evidence type="ECO:0000256" key="5">
    <source>
        <dbReference type="ARBA" id="ARBA00022490"/>
    </source>
</evidence>
<dbReference type="HOGENOM" id="CLU_037629_0_1_11"/>
<accession>A0A076MHZ6</accession>
<gene>
    <name evidence="12" type="primary">pcm</name>
    <name evidence="12" type="ORF">AMETH_0401</name>
</gene>
<comment type="subcellular location">
    <subcellularLocation>
        <location evidence="1">Cytoplasm</location>
    </subcellularLocation>
</comment>
<keyword evidence="7 12" id="KW-0808">Transferase</keyword>
<evidence type="ECO:0000256" key="10">
    <source>
        <dbReference type="ARBA" id="ARBA00031323"/>
    </source>
</evidence>
<evidence type="ECO:0000256" key="1">
    <source>
        <dbReference type="ARBA" id="ARBA00004496"/>
    </source>
</evidence>
<dbReference type="Proteomes" id="UP000062973">
    <property type="component" value="Chromosome"/>
</dbReference>
<name>A0A076MHZ6_AMYME</name>
<keyword evidence="8" id="KW-0949">S-adenosyl-L-methionine</keyword>
<dbReference type="KEGG" id="amq:AMETH_0401"/>
<dbReference type="Gene3D" id="3.40.50.150">
    <property type="entry name" value="Vaccinia Virus protein VP39"/>
    <property type="match status" value="1"/>
</dbReference>
<evidence type="ECO:0000256" key="6">
    <source>
        <dbReference type="ARBA" id="ARBA00022603"/>
    </source>
</evidence>
<dbReference type="EMBL" id="CP009110">
    <property type="protein sequence ID" value="AIJ20493.1"/>
    <property type="molecule type" value="Genomic_DNA"/>
</dbReference>
<dbReference type="GO" id="GO:0005737">
    <property type="term" value="C:cytoplasm"/>
    <property type="evidence" value="ECO:0007669"/>
    <property type="project" value="UniProtKB-SubCell"/>
</dbReference>
<sequence>MHSTARRRRQLAESLRRDGMITDPAWLDAFRRVPRHAFVPRYFLSQPGGWRAVDRTDEDWLDHVYADQVLVTQLDGDPLAWERARRHGVVRGNPTCSSSMPGIMAVMLEELSVHSGHRVLEIGTGTGYNAALLSERLGSSLVSTVDVDEQLVRLASERLSLCGYHPAVEVQDGADGFPAGAPYGRVLCTCAVSEVPIAWLEQATHGAIVVTTLNRPIGAGLVRLIVMPGPIARGRVLSRDGRFMPLRAHRLPDPASLPEISGPVRATDLSAEVVLHPSSRFEFFAGLALPGVVPVFRGEDAFLLHSDGSWARVTTHADRTTVTQGGPRRLWDLTEAAHRQWITLGKPARQRFGMTVTPQHQEFWLDDPDGDHRWPLH</sequence>
<keyword evidence="5" id="KW-0963">Cytoplasm</keyword>
<dbReference type="SUPFAM" id="SSF53335">
    <property type="entry name" value="S-adenosyl-L-methionine-dependent methyltransferases"/>
    <property type="match status" value="1"/>
</dbReference>
<evidence type="ECO:0000256" key="8">
    <source>
        <dbReference type="ARBA" id="ARBA00022691"/>
    </source>
</evidence>
<organism evidence="12 13">
    <name type="scientific">Amycolatopsis methanolica 239</name>
    <dbReference type="NCBI Taxonomy" id="1068978"/>
    <lineage>
        <taxon>Bacteria</taxon>
        <taxon>Bacillati</taxon>
        <taxon>Actinomycetota</taxon>
        <taxon>Actinomycetes</taxon>
        <taxon>Pseudonocardiales</taxon>
        <taxon>Pseudonocardiaceae</taxon>
        <taxon>Amycolatopsis</taxon>
        <taxon>Amycolatopsis methanolica group</taxon>
    </lineage>
</organism>
<keyword evidence="6 12" id="KW-0489">Methyltransferase</keyword>
<evidence type="ECO:0000256" key="9">
    <source>
        <dbReference type="ARBA" id="ARBA00030757"/>
    </source>
</evidence>
<dbReference type="GO" id="GO:0004719">
    <property type="term" value="F:protein-L-isoaspartate (D-aspartate) O-methyltransferase activity"/>
    <property type="evidence" value="ECO:0007669"/>
    <property type="project" value="UniProtKB-EC"/>
</dbReference>
<dbReference type="AlphaFoldDB" id="A0A076MHZ6"/>
<comment type="similarity">
    <text evidence="2">Belongs to the methyltransferase superfamily. L-isoaspartyl/D-aspartyl protein methyltransferase family.</text>
</comment>
<dbReference type="STRING" id="1068978.AMETH_0401"/>
<evidence type="ECO:0000313" key="13">
    <source>
        <dbReference type="Proteomes" id="UP000062973"/>
    </source>
</evidence>
<evidence type="ECO:0000256" key="2">
    <source>
        <dbReference type="ARBA" id="ARBA00005369"/>
    </source>
</evidence>
<evidence type="ECO:0000256" key="4">
    <source>
        <dbReference type="ARBA" id="ARBA00013346"/>
    </source>
</evidence>
<evidence type="ECO:0000313" key="12">
    <source>
        <dbReference type="EMBL" id="AIJ20493.1"/>
    </source>
</evidence>
<dbReference type="PANTHER" id="PTHR11579">
    <property type="entry name" value="PROTEIN-L-ISOASPARTATE O-METHYLTRANSFERASE"/>
    <property type="match status" value="1"/>
</dbReference>
<dbReference type="eggNOG" id="COG2518">
    <property type="taxonomic scope" value="Bacteria"/>
</dbReference>
<dbReference type="CDD" id="cd02440">
    <property type="entry name" value="AdoMet_MTases"/>
    <property type="match status" value="1"/>
</dbReference>
<protein>
    <recommendedName>
        <fullName evidence="4">Protein-L-isoaspartate O-methyltransferase</fullName>
        <ecNumber evidence="3">2.1.1.77</ecNumber>
    </recommendedName>
    <alternativeName>
        <fullName evidence="11">L-isoaspartyl protein carboxyl methyltransferase</fullName>
    </alternativeName>
    <alternativeName>
        <fullName evidence="9">Protein L-isoaspartyl methyltransferase</fullName>
    </alternativeName>
    <alternativeName>
        <fullName evidence="10">Protein-beta-aspartate methyltransferase</fullName>
    </alternativeName>
</protein>
<keyword evidence="13" id="KW-1185">Reference proteome</keyword>
<dbReference type="EC" id="2.1.1.77" evidence="3"/>
<evidence type="ECO:0000256" key="3">
    <source>
        <dbReference type="ARBA" id="ARBA00011890"/>
    </source>
</evidence>
<proteinExistence type="inferred from homology"/>
<dbReference type="PANTHER" id="PTHR11579:SF0">
    <property type="entry name" value="PROTEIN-L-ISOASPARTATE(D-ASPARTATE) O-METHYLTRANSFERASE"/>
    <property type="match status" value="1"/>
</dbReference>
<dbReference type="OrthoDB" id="5143400at2"/>
<dbReference type="InterPro" id="IPR029063">
    <property type="entry name" value="SAM-dependent_MTases_sf"/>
</dbReference>
<dbReference type="RefSeq" id="WP_017986358.1">
    <property type="nucleotide sequence ID" value="NZ_AQUL01000001.1"/>
</dbReference>
<dbReference type="Pfam" id="PF01135">
    <property type="entry name" value="PCMT"/>
    <property type="match status" value="1"/>
</dbReference>
<evidence type="ECO:0000256" key="7">
    <source>
        <dbReference type="ARBA" id="ARBA00022679"/>
    </source>
</evidence>
<evidence type="ECO:0000256" key="11">
    <source>
        <dbReference type="ARBA" id="ARBA00031350"/>
    </source>
</evidence>